<dbReference type="EMBL" id="JAACJO010000012">
    <property type="protein sequence ID" value="KAF5351776.1"/>
    <property type="molecule type" value="Genomic_DNA"/>
</dbReference>
<dbReference type="AlphaFoldDB" id="A0A8H5FWJ5"/>
<evidence type="ECO:0000256" key="9">
    <source>
        <dbReference type="RuleBase" id="RU363066"/>
    </source>
</evidence>
<keyword evidence="4 9" id="KW-0808">Transferase</keyword>
<evidence type="ECO:0000256" key="4">
    <source>
        <dbReference type="ARBA" id="ARBA00022679"/>
    </source>
</evidence>
<dbReference type="InterPro" id="IPR006001">
    <property type="entry name" value="Therm_gnt_kin"/>
</dbReference>
<sequence length="187" mass="20910">MLIATEPGTGKSTLGIALAKELGLPYVEGDELHPESNVEKMSRGVPLTDKDREPWLELIRTTAENEVAENRNGVVVTCSALKKYYRDVLRGRIKPAFSKQPLLEPVEGTGKEGLATYFVWINGSRELLEERIRNRQGHFFKASMLDSQLRTLESPEGEEGVVVVPLEANTEEQVRTAVEELKELMDS</sequence>
<comment type="pathway">
    <text evidence="1 9">Carbohydrate acid metabolism; D-gluconate degradation.</text>
</comment>
<keyword evidence="7 9" id="KW-0067">ATP-binding</keyword>
<accession>A0A8H5FWJ5</accession>
<keyword evidence="11" id="KW-1185">Reference proteome</keyword>
<comment type="similarity">
    <text evidence="2 9">Belongs to the gluconokinase GntK/GntV family.</text>
</comment>
<reference evidence="10 11" key="1">
    <citation type="journal article" date="2020" name="ISME J.">
        <title>Uncovering the hidden diversity of litter-decomposition mechanisms in mushroom-forming fungi.</title>
        <authorList>
            <person name="Floudas D."/>
            <person name="Bentzer J."/>
            <person name="Ahren D."/>
            <person name="Johansson T."/>
            <person name="Persson P."/>
            <person name="Tunlid A."/>
        </authorList>
    </citation>
    <scope>NUCLEOTIDE SEQUENCE [LARGE SCALE GENOMIC DNA]</scope>
    <source>
        <strain evidence="10 11">CBS 146.42</strain>
    </source>
</reference>
<dbReference type="CDD" id="cd02021">
    <property type="entry name" value="GntK"/>
    <property type="match status" value="1"/>
</dbReference>
<dbReference type="Gene3D" id="3.40.50.300">
    <property type="entry name" value="P-loop containing nucleotide triphosphate hydrolases"/>
    <property type="match status" value="1"/>
</dbReference>
<dbReference type="OrthoDB" id="275177at2759"/>
<evidence type="ECO:0000256" key="1">
    <source>
        <dbReference type="ARBA" id="ARBA00004875"/>
    </source>
</evidence>
<dbReference type="Pfam" id="PF01202">
    <property type="entry name" value="SKI"/>
    <property type="match status" value="1"/>
</dbReference>
<evidence type="ECO:0000256" key="7">
    <source>
        <dbReference type="ARBA" id="ARBA00022840"/>
    </source>
</evidence>
<protein>
    <recommendedName>
        <fullName evidence="3 9">Gluconokinase</fullName>
        <ecNumber evidence="3 9">2.7.1.12</ecNumber>
    </recommendedName>
</protein>
<organism evidence="10 11">
    <name type="scientific">Leucocoprinus leucothites</name>
    <dbReference type="NCBI Taxonomy" id="201217"/>
    <lineage>
        <taxon>Eukaryota</taxon>
        <taxon>Fungi</taxon>
        <taxon>Dikarya</taxon>
        <taxon>Basidiomycota</taxon>
        <taxon>Agaricomycotina</taxon>
        <taxon>Agaricomycetes</taxon>
        <taxon>Agaricomycetidae</taxon>
        <taxon>Agaricales</taxon>
        <taxon>Agaricineae</taxon>
        <taxon>Agaricaceae</taxon>
        <taxon>Leucocoprinus</taxon>
    </lineage>
</organism>
<dbReference type="EC" id="2.7.1.12" evidence="3 9"/>
<dbReference type="SUPFAM" id="SSF52540">
    <property type="entry name" value="P-loop containing nucleoside triphosphate hydrolases"/>
    <property type="match status" value="1"/>
</dbReference>
<evidence type="ECO:0000313" key="10">
    <source>
        <dbReference type="EMBL" id="KAF5351776.1"/>
    </source>
</evidence>
<evidence type="ECO:0000256" key="6">
    <source>
        <dbReference type="ARBA" id="ARBA00022777"/>
    </source>
</evidence>
<dbReference type="PANTHER" id="PTHR43442">
    <property type="entry name" value="GLUCONOKINASE-RELATED"/>
    <property type="match status" value="1"/>
</dbReference>
<dbReference type="GO" id="GO:0005737">
    <property type="term" value="C:cytoplasm"/>
    <property type="evidence" value="ECO:0007669"/>
    <property type="project" value="TreeGrafter"/>
</dbReference>
<name>A0A8H5FWJ5_9AGAR</name>
<keyword evidence="6 9" id="KW-0418">Kinase</keyword>
<gene>
    <name evidence="10" type="ORF">D9756_007757</name>
</gene>
<dbReference type="InterPro" id="IPR027417">
    <property type="entry name" value="P-loop_NTPase"/>
</dbReference>
<evidence type="ECO:0000256" key="5">
    <source>
        <dbReference type="ARBA" id="ARBA00022741"/>
    </source>
</evidence>
<dbReference type="UniPathway" id="UPA00792"/>
<dbReference type="GO" id="GO:0005524">
    <property type="term" value="F:ATP binding"/>
    <property type="evidence" value="ECO:0007669"/>
    <property type="project" value="UniProtKB-KW"/>
</dbReference>
<dbReference type="PANTHER" id="PTHR43442:SF3">
    <property type="entry name" value="GLUCONOKINASE-RELATED"/>
    <property type="match status" value="1"/>
</dbReference>
<evidence type="ECO:0000313" key="11">
    <source>
        <dbReference type="Proteomes" id="UP000559027"/>
    </source>
</evidence>
<dbReference type="NCBIfam" id="TIGR01313">
    <property type="entry name" value="therm_gnt_kin"/>
    <property type="match status" value="1"/>
</dbReference>
<dbReference type="Proteomes" id="UP000559027">
    <property type="component" value="Unassembled WGS sequence"/>
</dbReference>
<dbReference type="GO" id="GO:0005975">
    <property type="term" value="P:carbohydrate metabolic process"/>
    <property type="evidence" value="ECO:0007669"/>
    <property type="project" value="InterPro"/>
</dbReference>
<evidence type="ECO:0000256" key="2">
    <source>
        <dbReference type="ARBA" id="ARBA00008420"/>
    </source>
</evidence>
<evidence type="ECO:0000256" key="8">
    <source>
        <dbReference type="ARBA" id="ARBA00048090"/>
    </source>
</evidence>
<evidence type="ECO:0000256" key="3">
    <source>
        <dbReference type="ARBA" id="ARBA00012054"/>
    </source>
</evidence>
<dbReference type="GO" id="GO:0046316">
    <property type="term" value="F:gluconokinase activity"/>
    <property type="evidence" value="ECO:0007669"/>
    <property type="project" value="UniProtKB-EC"/>
</dbReference>
<keyword evidence="5 9" id="KW-0547">Nucleotide-binding</keyword>
<proteinExistence type="inferred from homology"/>
<comment type="catalytic activity">
    <reaction evidence="8 9">
        <text>D-gluconate + ATP = 6-phospho-D-gluconate + ADP + H(+)</text>
        <dbReference type="Rhea" id="RHEA:19433"/>
        <dbReference type="ChEBI" id="CHEBI:15378"/>
        <dbReference type="ChEBI" id="CHEBI:18391"/>
        <dbReference type="ChEBI" id="CHEBI:30616"/>
        <dbReference type="ChEBI" id="CHEBI:58759"/>
        <dbReference type="ChEBI" id="CHEBI:456216"/>
        <dbReference type="EC" id="2.7.1.12"/>
    </reaction>
</comment>
<comment type="caution">
    <text evidence="10">The sequence shown here is derived from an EMBL/GenBank/DDBJ whole genome shotgun (WGS) entry which is preliminary data.</text>
</comment>
<dbReference type="InterPro" id="IPR031322">
    <property type="entry name" value="Shikimate/glucono_kinase"/>
</dbReference>